<evidence type="ECO:0000256" key="7">
    <source>
        <dbReference type="SAM" id="Phobius"/>
    </source>
</evidence>
<comment type="subcellular location">
    <subcellularLocation>
        <location evidence="1">Cell membrane</location>
        <topology evidence="1">Multi-pass membrane protein</topology>
    </subcellularLocation>
</comment>
<dbReference type="GO" id="GO:0016787">
    <property type="term" value="F:hydrolase activity"/>
    <property type="evidence" value="ECO:0007669"/>
    <property type="project" value="UniProtKB-KW"/>
</dbReference>
<evidence type="ECO:0000256" key="5">
    <source>
        <dbReference type="ARBA" id="ARBA00022989"/>
    </source>
</evidence>
<name>A0A1G7PCG3_9ACTN</name>
<keyword evidence="3 7" id="KW-0812">Transmembrane</keyword>
<dbReference type="PANTHER" id="PTHR14969">
    <property type="entry name" value="SPHINGOSINE-1-PHOSPHATE PHOSPHOHYDROLASE"/>
    <property type="match status" value="1"/>
</dbReference>
<evidence type="ECO:0000256" key="1">
    <source>
        <dbReference type="ARBA" id="ARBA00004651"/>
    </source>
</evidence>
<reference evidence="10" key="1">
    <citation type="submission" date="2016-10" db="EMBL/GenBank/DDBJ databases">
        <authorList>
            <person name="Varghese N."/>
            <person name="Submissions S."/>
        </authorList>
    </citation>
    <scope>NUCLEOTIDE SEQUENCE [LARGE SCALE GENOMIC DNA]</scope>
    <source>
        <strain evidence="10">DSM 44526</strain>
    </source>
</reference>
<keyword evidence="10" id="KW-1185">Reference proteome</keyword>
<feature type="transmembrane region" description="Helical" evidence="7">
    <location>
        <begin position="129"/>
        <end position="149"/>
    </location>
</feature>
<dbReference type="GO" id="GO:0005886">
    <property type="term" value="C:plasma membrane"/>
    <property type="evidence" value="ECO:0007669"/>
    <property type="project" value="UniProtKB-SubCell"/>
</dbReference>
<keyword evidence="2" id="KW-1003">Cell membrane</keyword>
<accession>A0A1G7PCG3</accession>
<feature type="transmembrane region" description="Helical" evidence="7">
    <location>
        <begin position="29"/>
        <end position="49"/>
    </location>
</feature>
<evidence type="ECO:0000256" key="2">
    <source>
        <dbReference type="ARBA" id="ARBA00022475"/>
    </source>
</evidence>
<dbReference type="OrthoDB" id="5243958at2"/>
<dbReference type="RefSeq" id="WP_091059559.1">
    <property type="nucleotide sequence ID" value="NZ_FNCF01000002.1"/>
</dbReference>
<gene>
    <name evidence="9" type="ORF">SAMN05660324_1030</name>
</gene>
<feature type="transmembrane region" description="Helical" evidence="7">
    <location>
        <begin position="155"/>
        <end position="173"/>
    </location>
</feature>
<keyword evidence="4" id="KW-0378">Hydrolase</keyword>
<protein>
    <submittedName>
        <fullName evidence="9">Undecaprenyl-diphosphatase</fullName>
    </submittedName>
</protein>
<dbReference type="Pfam" id="PF01569">
    <property type="entry name" value="PAP2"/>
    <property type="match status" value="1"/>
</dbReference>
<dbReference type="PANTHER" id="PTHR14969:SF62">
    <property type="entry name" value="DECAPRENYLPHOSPHORYL-5-PHOSPHORIBOSE PHOSPHATASE RV3807C-RELATED"/>
    <property type="match status" value="1"/>
</dbReference>
<evidence type="ECO:0000313" key="9">
    <source>
        <dbReference type="EMBL" id="SDF83787.1"/>
    </source>
</evidence>
<proteinExistence type="predicted"/>
<dbReference type="InterPro" id="IPR000326">
    <property type="entry name" value="PAP2/HPO"/>
</dbReference>
<dbReference type="SUPFAM" id="SSF48317">
    <property type="entry name" value="Acid phosphatase/Vanadium-dependent haloperoxidase"/>
    <property type="match status" value="1"/>
</dbReference>
<sequence length="202" mass="21252">MTELHRTDDRLLLAVDGFARGTGWLHTPVLLFATYGLVLFGALLAAGLWTRRGRSDRELAAAGWAPVAALLALALNQPLGAAVGEARPYDAHPDLLVLATRTTDVSFPSDHAVVAGACAAGLWLVSRRIGAVAAVLAVLMAGARVYIAAHYPWDVAAGLVVGAVVAMAGWWLLHRPLTALTGWLRARPGVRVAFPAPALTRS</sequence>
<dbReference type="Gene3D" id="1.20.144.10">
    <property type="entry name" value="Phosphatidic acid phosphatase type 2/haloperoxidase"/>
    <property type="match status" value="1"/>
</dbReference>
<keyword evidence="6 7" id="KW-0472">Membrane</keyword>
<dbReference type="AlphaFoldDB" id="A0A1G7PCG3"/>
<dbReference type="Proteomes" id="UP000198863">
    <property type="component" value="Unassembled WGS sequence"/>
</dbReference>
<dbReference type="EMBL" id="FNCF01000002">
    <property type="protein sequence ID" value="SDF83787.1"/>
    <property type="molecule type" value="Genomic_DNA"/>
</dbReference>
<feature type="domain" description="Phosphatidic acid phosphatase type 2/haloperoxidase" evidence="8">
    <location>
        <begin position="59"/>
        <end position="170"/>
    </location>
</feature>
<organism evidence="9 10">
    <name type="scientific">Klenkia brasiliensis</name>
    <dbReference type="NCBI Taxonomy" id="333142"/>
    <lineage>
        <taxon>Bacteria</taxon>
        <taxon>Bacillati</taxon>
        <taxon>Actinomycetota</taxon>
        <taxon>Actinomycetes</taxon>
        <taxon>Geodermatophilales</taxon>
        <taxon>Geodermatophilaceae</taxon>
        <taxon>Klenkia</taxon>
    </lineage>
</organism>
<dbReference type="InterPro" id="IPR036938">
    <property type="entry name" value="PAP2/HPO_sf"/>
</dbReference>
<evidence type="ECO:0000256" key="6">
    <source>
        <dbReference type="ARBA" id="ARBA00023136"/>
    </source>
</evidence>
<evidence type="ECO:0000259" key="8">
    <source>
        <dbReference type="SMART" id="SM00014"/>
    </source>
</evidence>
<keyword evidence="5 7" id="KW-1133">Transmembrane helix</keyword>
<evidence type="ECO:0000313" key="10">
    <source>
        <dbReference type="Proteomes" id="UP000198863"/>
    </source>
</evidence>
<dbReference type="SMART" id="SM00014">
    <property type="entry name" value="acidPPc"/>
    <property type="match status" value="1"/>
</dbReference>
<evidence type="ECO:0000256" key="3">
    <source>
        <dbReference type="ARBA" id="ARBA00022692"/>
    </source>
</evidence>
<evidence type="ECO:0000256" key="4">
    <source>
        <dbReference type="ARBA" id="ARBA00022801"/>
    </source>
</evidence>